<evidence type="ECO:0000313" key="3">
    <source>
        <dbReference type="Proteomes" id="UP000294480"/>
    </source>
</evidence>
<organism evidence="2 3">
    <name type="scientific">Hydromonas duriensis</name>
    <dbReference type="NCBI Taxonomy" id="1527608"/>
    <lineage>
        <taxon>Bacteria</taxon>
        <taxon>Pseudomonadati</taxon>
        <taxon>Pseudomonadota</taxon>
        <taxon>Betaproteobacteria</taxon>
        <taxon>Burkholderiales</taxon>
        <taxon>Burkholderiaceae</taxon>
        <taxon>Hydromonas</taxon>
    </lineage>
</organism>
<comment type="caution">
    <text evidence="2">The sequence shown here is derived from an EMBL/GenBank/DDBJ whole genome shotgun (WGS) entry which is preliminary data.</text>
</comment>
<feature type="signal peptide" evidence="1">
    <location>
        <begin position="1"/>
        <end position="22"/>
    </location>
</feature>
<proteinExistence type="predicted"/>
<dbReference type="OrthoDB" id="9851272at2"/>
<gene>
    <name evidence="2" type="ORF">DFR44_11072</name>
</gene>
<name>A0A4R6Y7T1_9BURK</name>
<protein>
    <submittedName>
        <fullName evidence="2">Uncharacterized protein</fullName>
    </submittedName>
</protein>
<accession>A0A4R6Y7T1</accession>
<sequence length="171" mass="18172">MNNILKTVIALALASTAGLVHAQNNMDVVNGTKLPGIWDCTATLPVSASGSTTVIKGRANYNANGTVVHEDVVTKLTPGAAPVSIKVLAFADWKFVPASKLMYETTRKVSTTFDKTDSAAALMGVSMDKSYQSAVDREQATQVVRLDDNEWTTLAGDAKNPIAISCQRAKN</sequence>
<dbReference type="RefSeq" id="WP_133620163.1">
    <property type="nucleotide sequence ID" value="NZ_SNZE01000010.1"/>
</dbReference>
<evidence type="ECO:0000313" key="2">
    <source>
        <dbReference type="EMBL" id="TDR31424.1"/>
    </source>
</evidence>
<dbReference type="Proteomes" id="UP000294480">
    <property type="component" value="Unassembled WGS sequence"/>
</dbReference>
<dbReference type="AlphaFoldDB" id="A0A4R6Y7T1"/>
<keyword evidence="1" id="KW-0732">Signal</keyword>
<evidence type="ECO:0000256" key="1">
    <source>
        <dbReference type="SAM" id="SignalP"/>
    </source>
</evidence>
<keyword evidence="3" id="KW-1185">Reference proteome</keyword>
<reference evidence="2 3" key="1">
    <citation type="submission" date="2019-03" db="EMBL/GenBank/DDBJ databases">
        <title>Genomic Encyclopedia of Type Strains, Phase IV (KMG-IV): sequencing the most valuable type-strain genomes for metagenomic binning, comparative biology and taxonomic classification.</title>
        <authorList>
            <person name="Goeker M."/>
        </authorList>
    </citation>
    <scope>NUCLEOTIDE SEQUENCE [LARGE SCALE GENOMIC DNA]</scope>
    <source>
        <strain evidence="2 3">DSM 102852</strain>
    </source>
</reference>
<feature type="chain" id="PRO_5020613260" evidence="1">
    <location>
        <begin position="23"/>
        <end position="171"/>
    </location>
</feature>
<dbReference type="EMBL" id="SNZE01000010">
    <property type="protein sequence ID" value="TDR31424.1"/>
    <property type="molecule type" value="Genomic_DNA"/>
</dbReference>